<dbReference type="InterPro" id="IPR010827">
    <property type="entry name" value="BamA/TamA_POTRA"/>
</dbReference>
<organism evidence="11 12">
    <name type="scientific">Polynucleobacter kasalickyi</name>
    <dbReference type="NCBI Taxonomy" id="1938817"/>
    <lineage>
        <taxon>Bacteria</taxon>
        <taxon>Pseudomonadati</taxon>
        <taxon>Pseudomonadota</taxon>
        <taxon>Betaproteobacteria</taxon>
        <taxon>Burkholderiales</taxon>
        <taxon>Burkholderiaceae</taxon>
        <taxon>Polynucleobacter</taxon>
    </lineage>
</organism>
<evidence type="ECO:0000313" key="11">
    <source>
        <dbReference type="EMBL" id="SMC46112.1"/>
    </source>
</evidence>
<evidence type="ECO:0000313" key="12">
    <source>
        <dbReference type="Proteomes" id="UP000192708"/>
    </source>
</evidence>
<comment type="function">
    <text evidence="8">Part of the outer membrane protein assembly complex, which is involved in assembly and insertion of beta-barrel proteins into the outer membrane.</text>
</comment>
<evidence type="ECO:0000256" key="6">
    <source>
        <dbReference type="ARBA" id="ARBA00023136"/>
    </source>
</evidence>
<dbReference type="InterPro" id="IPR034746">
    <property type="entry name" value="POTRA"/>
</dbReference>
<evidence type="ECO:0000256" key="8">
    <source>
        <dbReference type="HAMAP-Rule" id="MF_01430"/>
    </source>
</evidence>
<dbReference type="Proteomes" id="UP000192708">
    <property type="component" value="Unassembled WGS sequence"/>
</dbReference>
<name>A0A1W1ZCW2_9BURK</name>
<evidence type="ECO:0000256" key="7">
    <source>
        <dbReference type="ARBA" id="ARBA00023237"/>
    </source>
</evidence>
<feature type="domain" description="POTRA" evidence="10">
    <location>
        <begin position="111"/>
        <end position="191"/>
    </location>
</feature>
<accession>A0A1W1ZCW2</accession>
<feature type="domain" description="POTRA" evidence="10">
    <location>
        <begin position="366"/>
        <end position="440"/>
    </location>
</feature>
<feature type="domain" description="POTRA" evidence="10">
    <location>
        <begin position="194"/>
        <end position="282"/>
    </location>
</feature>
<evidence type="ECO:0000259" key="10">
    <source>
        <dbReference type="PROSITE" id="PS51779"/>
    </source>
</evidence>
<keyword evidence="3 8" id="KW-0812">Transmembrane</keyword>
<feature type="domain" description="POTRA" evidence="10">
    <location>
        <begin position="43"/>
        <end position="110"/>
    </location>
</feature>
<keyword evidence="12" id="KW-1185">Reference proteome</keyword>
<dbReference type="FunFam" id="3.10.20.310:FF:000002">
    <property type="entry name" value="Outer membrane protein assembly factor BamA"/>
    <property type="match status" value="1"/>
</dbReference>
<comment type="subcellular location">
    <subcellularLocation>
        <location evidence="8">Cell outer membrane</location>
    </subcellularLocation>
    <subcellularLocation>
        <location evidence="1">Membrane</location>
    </subcellularLocation>
</comment>
<evidence type="ECO:0000256" key="4">
    <source>
        <dbReference type="ARBA" id="ARBA00022729"/>
    </source>
</evidence>
<dbReference type="OrthoDB" id="9803054at2"/>
<dbReference type="PIRSF" id="PIRSF006076">
    <property type="entry name" value="OM_assembly_OMP85"/>
    <property type="match status" value="1"/>
</dbReference>
<protein>
    <recommendedName>
        <fullName evidence="8 9">Outer membrane protein assembly factor BamA</fullName>
    </recommendedName>
</protein>
<feature type="domain" description="POTRA" evidence="10">
    <location>
        <begin position="285"/>
        <end position="363"/>
    </location>
</feature>
<dbReference type="HAMAP" id="MF_01430">
    <property type="entry name" value="OM_assembly_BamA"/>
    <property type="match status" value="1"/>
</dbReference>
<evidence type="ECO:0000256" key="1">
    <source>
        <dbReference type="ARBA" id="ARBA00004370"/>
    </source>
</evidence>
<comment type="similarity">
    <text evidence="8">Belongs to the BamA family.</text>
</comment>
<dbReference type="PROSITE" id="PS51779">
    <property type="entry name" value="POTRA"/>
    <property type="match status" value="5"/>
</dbReference>
<dbReference type="PANTHER" id="PTHR12815:SF23">
    <property type="entry name" value="OUTER MEMBRANE PROTEIN ASSEMBLY FACTOR BAMA"/>
    <property type="match status" value="1"/>
</dbReference>
<dbReference type="InterPro" id="IPR000184">
    <property type="entry name" value="Bac_surfAg_D15"/>
</dbReference>
<evidence type="ECO:0000256" key="5">
    <source>
        <dbReference type="ARBA" id="ARBA00022737"/>
    </source>
</evidence>
<dbReference type="Pfam" id="PF01103">
    <property type="entry name" value="Omp85"/>
    <property type="match status" value="1"/>
</dbReference>
<dbReference type="Pfam" id="PF07244">
    <property type="entry name" value="POTRA"/>
    <property type="match status" value="5"/>
</dbReference>
<dbReference type="Gene3D" id="3.10.20.310">
    <property type="entry name" value="membrane protein fhac"/>
    <property type="match status" value="5"/>
</dbReference>
<keyword evidence="6 8" id="KW-0472">Membrane</keyword>
<dbReference type="STRING" id="1938817.SAMN06296008_10524"/>
<keyword evidence="4 8" id="KW-0732">Signal</keyword>
<evidence type="ECO:0000256" key="9">
    <source>
        <dbReference type="NCBIfam" id="TIGR03303"/>
    </source>
</evidence>
<dbReference type="InterPro" id="IPR023707">
    <property type="entry name" value="OM_assembly_BamA"/>
</dbReference>
<gene>
    <name evidence="8" type="primary">bamA</name>
    <name evidence="11" type="ORF">SAMN06296008_10524</name>
</gene>
<keyword evidence="2 8" id="KW-1134">Transmembrane beta strand</keyword>
<dbReference type="EMBL" id="FWXJ01000005">
    <property type="protein sequence ID" value="SMC46112.1"/>
    <property type="molecule type" value="Genomic_DNA"/>
</dbReference>
<dbReference type="FunFam" id="3.10.20.310:FF:000003">
    <property type="entry name" value="Outer membrane protein assembly factor BamA"/>
    <property type="match status" value="1"/>
</dbReference>
<reference evidence="11 12" key="1">
    <citation type="submission" date="2017-04" db="EMBL/GenBank/DDBJ databases">
        <authorList>
            <person name="Afonso C.L."/>
            <person name="Miller P.J."/>
            <person name="Scott M.A."/>
            <person name="Spackman E."/>
            <person name="Goraichik I."/>
            <person name="Dimitrov K.M."/>
            <person name="Suarez D.L."/>
            <person name="Swayne D.E."/>
        </authorList>
    </citation>
    <scope>NUCLEOTIDE SEQUENCE [LARGE SCALE GENOMIC DNA]</scope>
    <source>
        <strain evidence="11 12">VK13</strain>
    </source>
</reference>
<dbReference type="GO" id="GO:0051205">
    <property type="term" value="P:protein insertion into membrane"/>
    <property type="evidence" value="ECO:0007669"/>
    <property type="project" value="UniProtKB-UniRule"/>
</dbReference>
<dbReference type="InterPro" id="IPR039910">
    <property type="entry name" value="D15-like"/>
</dbReference>
<proteinExistence type="inferred from homology"/>
<evidence type="ECO:0000256" key="3">
    <source>
        <dbReference type="ARBA" id="ARBA00022692"/>
    </source>
</evidence>
<comment type="subunit">
    <text evidence="8">Part of the Bam complex.</text>
</comment>
<sequence length="801" mass="88918">MISKEQKSAPLNTKNKLKNIVGIWVLLVCSLLTVSNVKAAEPFVVKDIRVEGLQRVEAGTIFSYLPVKVGDTFNDSKGSDAIRSLFNTGFFKDVQVRNDQNVLVVVVEERPTISKIDFTGMKEFDKEAILKALRAIGLSEARYYDKSLVDRAEQEIKRQYVSKGFYDAEIVTTVTPGERNQVSVFLNIEEGLVSKIAQINIIGNKVFTESRLKEEMQLSVGNWVSWYTKNNLYSKQKLTADLETLRSFYLNQGYLEFNIESTQVSISPDKKGVFLTIKIFEGEQYTVKNIKLGGEMYGKESELMALIPLKAGDIYSATKLNMGTKAIADVLGSYGYAFALINPQPDLRKEDKTVDLLLVVDPGKRAYVRNINVVGNAKTRDTVIRREMRQFESSWYDGEKIKLSKDRINRLGYFTEVDVGTQEIPGSNDQVDLNVKVTEKPTGSFTLGAGFSSMEGLVLSAGINQENAFGTGTSVGFNINTGSINRTLVVSQFDPYFTDEGISRYTDVYYRTSRPLYYLGDADYTIVTAGTTTRLGIPYSETGRVFVGLGVENLSLNTTQNTPIQYQKYAAQLSGFDPSLVDGTANDPHLGIYSASSWNVPLTLGWSKDRRDSALIPTSGLYQQVSLELGLPVAEVRYYRAYYQSQFFYPVTKTNVLSLNGTLGYGASYGVNPFPITKNYYVGGIGSVRGFTPGSLGPQTYNQTLGIYQPIGGPSKMIGNIEYTFPVPGSGTDKTLRFFGFFDAGNVYDGMPNFSGLRYSYGLGIAWISPLGPLKFSYALPMNTTEVDHIQNFQFQIGTTF</sequence>
<dbReference type="GO" id="GO:0043165">
    <property type="term" value="P:Gram-negative-bacterium-type cell outer membrane assembly"/>
    <property type="evidence" value="ECO:0007669"/>
    <property type="project" value="UniProtKB-UniRule"/>
</dbReference>
<dbReference type="PANTHER" id="PTHR12815">
    <property type="entry name" value="SORTING AND ASSEMBLY MACHINERY SAMM50 PROTEIN FAMILY MEMBER"/>
    <property type="match status" value="1"/>
</dbReference>
<dbReference type="GO" id="GO:0009279">
    <property type="term" value="C:cell outer membrane"/>
    <property type="evidence" value="ECO:0007669"/>
    <property type="project" value="UniProtKB-SubCell"/>
</dbReference>
<keyword evidence="5 8" id="KW-0677">Repeat</keyword>
<dbReference type="Gene3D" id="2.40.160.50">
    <property type="entry name" value="membrane protein fhac: a member of the omp85/tpsb transporter family"/>
    <property type="match status" value="1"/>
</dbReference>
<evidence type="ECO:0000256" key="2">
    <source>
        <dbReference type="ARBA" id="ARBA00022452"/>
    </source>
</evidence>
<keyword evidence="7 8" id="KW-0998">Cell outer membrane</keyword>
<dbReference type="AlphaFoldDB" id="A0A1W1ZCW2"/>
<dbReference type="NCBIfam" id="TIGR03303">
    <property type="entry name" value="OM_YaeT"/>
    <property type="match status" value="1"/>
</dbReference>